<feature type="compositionally biased region" description="Polar residues" evidence="4">
    <location>
        <begin position="2025"/>
        <end position="2041"/>
    </location>
</feature>
<feature type="compositionally biased region" description="Polar residues" evidence="4">
    <location>
        <begin position="772"/>
        <end position="815"/>
    </location>
</feature>
<feature type="region of interest" description="Disordered" evidence="4">
    <location>
        <begin position="1963"/>
        <end position="2059"/>
    </location>
</feature>
<dbReference type="GO" id="GO:0016787">
    <property type="term" value="F:hydrolase activity"/>
    <property type="evidence" value="ECO:0007669"/>
    <property type="project" value="UniProtKB-KW"/>
</dbReference>
<feature type="compositionally biased region" description="Low complexity" evidence="4">
    <location>
        <begin position="2091"/>
        <end position="2102"/>
    </location>
</feature>
<evidence type="ECO:0000256" key="4">
    <source>
        <dbReference type="SAM" id="MobiDB-lite"/>
    </source>
</evidence>
<dbReference type="EMBL" id="OV696700">
    <property type="protein sequence ID" value="CAH1246633.1"/>
    <property type="molecule type" value="Genomic_DNA"/>
</dbReference>
<dbReference type="InterPro" id="IPR038765">
    <property type="entry name" value="Papain-like_cys_pep_sf"/>
</dbReference>
<feature type="compositionally biased region" description="Basic residues" evidence="4">
    <location>
        <begin position="1310"/>
        <end position="1325"/>
    </location>
</feature>
<evidence type="ECO:0000313" key="6">
    <source>
        <dbReference type="EMBL" id="CAH1246633.1"/>
    </source>
</evidence>
<feature type="compositionally biased region" description="Polar residues" evidence="4">
    <location>
        <begin position="1994"/>
        <end position="2003"/>
    </location>
</feature>
<feature type="region of interest" description="Disordered" evidence="4">
    <location>
        <begin position="1887"/>
        <end position="1944"/>
    </location>
</feature>
<feature type="compositionally biased region" description="Polar residues" evidence="4">
    <location>
        <begin position="546"/>
        <end position="570"/>
    </location>
</feature>
<feature type="region of interest" description="Disordered" evidence="4">
    <location>
        <begin position="871"/>
        <end position="961"/>
    </location>
</feature>
<feature type="compositionally biased region" description="Basic and acidic residues" evidence="4">
    <location>
        <begin position="1509"/>
        <end position="1523"/>
    </location>
</feature>
<feature type="compositionally biased region" description="Low complexity" evidence="4">
    <location>
        <begin position="577"/>
        <end position="593"/>
    </location>
</feature>
<keyword evidence="7" id="KW-1185">Reference proteome</keyword>
<protein>
    <submittedName>
        <fullName evidence="6">USP53 protein</fullName>
    </submittedName>
</protein>
<dbReference type="Proteomes" id="UP000838412">
    <property type="component" value="Chromosome 15"/>
</dbReference>
<gene>
    <name evidence="6" type="primary">USP53</name>
    <name evidence="6" type="ORF">BLAG_LOCUS8589</name>
</gene>
<feature type="compositionally biased region" description="Polar residues" evidence="4">
    <location>
        <begin position="1115"/>
        <end position="1133"/>
    </location>
</feature>
<feature type="region of interest" description="Disordered" evidence="4">
    <location>
        <begin position="399"/>
        <end position="610"/>
    </location>
</feature>
<feature type="compositionally biased region" description="Low complexity" evidence="4">
    <location>
        <begin position="930"/>
        <end position="947"/>
    </location>
</feature>
<dbReference type="OrthoDB" id="205782at2759"/>
<feature type="compositionally biased region" description="Polar residues" evidence="4">
    <location>
        <begin position="2080"/>
        <end position="2090"/>
    </location>
</feature>
<feature type="compositionally biased region" description="Basic and acidic residues" evidence="4">
    <location>
        <begin position="1326"/>
        <end position="1335"/>
    </location>
</feature>
<dbReference type="InterPro" id="IPR028889">
    <property type="entry name" value="USP"/>
</dbReference>
<feature type="compositionally biased region" description="Basic and acidic residues" evidence="4">
    <location>
        <begin position="1236"/>
        <end position="1262"/>
    </location>
</feature>
<feature type="region of interest" description="Disordered" evidence="4">
    <location>
        <begin position="2216"/>
        <end position="2255"/>
    </location>
</feature>
<evidence type="ECO:0000313" key="7">
    <source>
        <dbReference type="Proteomes" id="UP000838412"/>
    </source>
</evidence>
<organism evidence="6 7">
    <name type="scientific">Branchiostoma lanceolatum</name>
    <name type="common">Common lancelet</name>
    <name type="synonym">Amphioxus lanceolatum</name>
    <dbReference type="NCBI Taxonomy" id="7740"/>
    <lineage>
        <taxon>Eukaryota</taxon>
        <taxon>Metazoa</taxon>
        <taxon>Chordata</taxon>
        <taxon>Cephalochordata</taxon>
        <taxon>Leptocardii</taxon>
        <taxon>Amphioxiformes</taxon>
        <taxon>Branchiostomatidae</taxon>
        <taxon>Branchiostoma</taxon>
    </lineage>
</organism>
<feature type="region of interest" description="Disordered" evidence="4">
    <location>
        <begin position="759"/>
        <end position="834"/>
    </location>
</feature>
<name>A0A8J9Z3X2_BRALA</name>
<feature type="region of interest" description="Disordered" evidence="4">
    <location>
        <begin position="1583"/>
        <end position="1638"/>
    </location>
</feature>
<feature type="compositionally biased region" description="Basic and acidic residues" evidence="4">
    <location>
        <begin position="917"/>
        <end position="927"/>
    </location>
</feature>
<sequence length="2289" mass="253901">MYTIICPYIALDECLCNSTGSSLTDELLVPTAKPSSQLLTGRPQFNPGKDISFGAAPVIQTGRKIGVLWHLDVFRRSFRQFSGHACMGNSCIFCALKVIFTQFQYSDETALPPDALRKALAETFEDQQRFQLGFMDDAAECFESILLRIHYHVANEVKEDMCNAKHCISHQKFAMTVVEQCMCGCGATSEPLPFTQMIHYVSVTAMIAQGNEMLEKTKKPYPEMFGQLLKNAGGVGDLRNCPSNCGERVQIRRMLMNSPEIVSLGLVWDTDQPTVEHIMDVINCLGTTIRLVDVFHSVVDDSAAGKVLHLVGVVTYYGKHYSTFFFHTRLKTWIYFDDATVKEIGSKWKDVVEKCRKGHYQPLLLLFADHFGSPVNTETAPTETTMLPGYTHGEGAQRLTKMSPAASPTHQKSKSSSTSGQTDYTTHSLGKPDHSSSSHHKDSRARRKSGSDTASVKSQSSQSSRSSRSSSSHGQYVINGPVSPISGKREWENGQTAHPIQPDSRPGQKDGASKKTPLVRKDSAKKGKDRVKADYVRYQRNDSNESKSTPSSPTGSFENDMFVQQTSARRQPQGAEASTSVPSHVQSSSSAHQYIQGGVDTYGNPSSSQPTYMPVSAAAMQQSSPYNMKGTENIQMIPQIDYRTFQQPETQQNIQLSTVQANQRTGSPYASGPSQDLVQLKPQEDFRQSLLHSPQNTKGLVATSPNRPQDRRALLQRKNSAPNFPTFKQNLSVHSSEPSLGNIAASNSHGDLVYLTQQGHESPQRYGPDTGRSVNENKAHIPQTSQPGAPVDYNQSPVSRSSASANYKVQSSKPQSVYVGDRMDGRTPVPSSDYQPMMYNAQMEEYQRLALHRHGSQKENGLHVGNQAIYSRSSEESSGSFTSVEDQQRVPPPNPNYCYVSARRQGGDMQGANAAGDWRDSGYRSGDRNSASSTSSLSFESPSIEGSYTMAPQGNNQDNLIEFSLPPQQQQGQGSAAGSSTGQGYLRSQEVKHKGGSDLIDLGQESTAGVGDPCIRLCQEAEQLLLRSCHVEAAGDLASALCLCTTAIARLQTAVNVAGSNPQSLAYAKLKYDTCMMRSRSLHRRLLIRRQHSSPVEEHRTNWNDSLDNVVNSTNLSPTNSPDSMYTRANNRPTEVPPDLIQLEDQRPSCQNVLQQKVRELYLQKGYGGYSSNIQAQRHAQMAAAARVQQVPRGAAVPAAAAAAPGGAAANVSGAAGNTGAQFTTRSSPSPLTRTRSMEDTRRLSRPKTPEHFYSKEERQRLETTNSNYVVFPMKGQTVRGQRSPAEGVMPPGEGSSSQKDSQGMQYRDPRHRAKLRHLQRRHSHHESMQPRVADDQVAPVRPRSRTPEPSPRAQPREDKRRSKTPTPGEMGQRNRQMPHAQRRSKTPTPGMVEGTRPKTPTRTTEQFYESRRPPQGLPRPRPVVPNGPVTRSNIQTRPPDGIPGHGEHPRPSQRQNVLHAVQVGGNGPSAFTTNVPIYTSGSQRQNEQPIYVSIDHSRGRPAAQAASEQRRGRESRRRDRDYIPSSATHYAVYGATRDQLLQSHMDAERPGLVTVSGRQAGEVQASTARGQLRYGEGQLYGQQLPSRQPEGAEGTLGTSADKRISGAGSLRNINKEQGAGSYGSTSRGVPRPEGRHPNELYMKMTASRDGNTAVSPEQQQMMRQHKQQQAAAWEQQQLMAQEQQQLMTQEQQRLMTPEQQRFITQEQQQLMTSEQQRFMTPEQQRLMTPEQQQFMTPEQQQFLTQEQQQFMTPEQQRLMTPEQQQFLTQEQQQFMTPEQQRLVTQEQQQAITLQQQWAALRQQHLQRLQNRPEVPGGEGGGADQSQLKNLKSLQPVCTAGSVWPDPALQQQMRQLYAQQHAKNLIASLKSRQVVLHQRHQELLAYEQIKPPPPTDVPVHEGFGAPLTPPQSTPPVHHPEATAKKPPSEPTNQQPHDDIPTNQRPSIQTAVSAPVQLQVVHSPPANISPQRKIATQPTNRKPQVLMTDIDETPSDATVRQAPSPQRPVSLVKSPQHPPSQKAAHVNSNLPQPLQKQQTSQTKQREAAVQGKKGDEPQSPVKLLAQKFEMRVLEQSNEVQRTALHQQQSRHSYSASENACSSSFQRNAPKYSTMPRKKPTEESSGHDSHEREMMAAQRMSAQVQKTIPKKQVGFSKPGWNAQNAQGRVPGVREPRYDVPPNVDWHEIRYPGTTSAHRQPMKNPLTSELKQLFRARGVDQNANPEPLTNGGIGGASSSSSQHSTPSHESQPPSPHRPTYIRCHLCQKVYVEHPRIYCASCEAYMSRFRPGK</sequence>
<feature type="compositionally biased region" description="Polar residues" evidence="4">
    <location>
        <begin position="1295"/>
        <end position="1305"/>
    </location>
</feature>
<feature type="compositionally biased region" description="Polar residues" evidence="4">
    <location>
        <begin position="1930"/>
        <end position="1944"/>
    </location>
</feature>
<feature type="region of interest" description="Disordered" evidence="4">
    <location>
        <begin position="1496"/>
        <end position="1523"/>
    </location>
</feature>
<feature type="compositionally biased region" description="Basic and acidic residues" evidence="4">
    <location>
        <begin position="2117"/>
        <end position="2130"/>
    </location>
</feature>
<feature type="domain" description="USP" evidence="5">
    <location>
        <begin position="49"/>
        <end position="370"/>
    </location>
</feature>
<proteinExistence type="inferred from homology"/>
<feature type="compositionally biased region" description="Low complexity" evidence="4">
    <location>
        <begin position="458"/>
        <end position="472"/>
    </location>
</feature>
<dbReference type="CDD" id="cd02257">
    <property type="entry name" value="Peptidase_C19"/>
    <property type="match status" value="1"/>
</dbReference>
<keyword evidence="2" id="KW-0833">Ubl conjugation pathway</keyword>
<feature type="region of interest" description="Disordered" evidence="4">
    <location>
        <begin position="1115"/>
        <end position="1136"/>
    </location>
</feature>
<feature type="region of interest" description="Disordered" evidence="4">
    <location>
        <begin position="2080"/>
        <end position="2130"/>
    </location>
</feature>
<dbReference type="Gene3D" id="3.90.70.10">
    <property type="entry name" value="Cysteine proteinases"/>
    <property type="match status" value="1"/>
</dbReference>
<keyword evidence="3" id="KW-0378">Hydrolase</keyword>
<dbReference type="PANTHER" id="PTHR22975">
    <property type="entry name" value="UBIQUITIN SPECIFIC PROTEINASE"/>
    <property type="match status" value="1"/>
</dbReference>
<feature type="compositionally biased region" description="Basic and acidic residues" evidence="4">
    <location>
        <begin position="506"/>
        <end position="545"/>
    </location>
</feature>
<dbReference type="SUPFAM" id="SSF54001">
    <property type="entry name" value="Cysteine proteinases"/>
    <property type="match status" value="1"/>
</dbReference>
<evidence type="ECO:0000256" key="2">
    <source>
        <dbReference type="ARBA" id="ARBA00022786"/>
    </source>
</evidence>
<feature type="compositionally biased region" description="Basic and acidic residues" evidence="4">
    <location>
        <begin position="1917"/>
        <end position="1927"/>
    </location>
</feature>
<feature type="compositionally biased region" description="Polar residues" evidence="4">
    <location>
        <begin position="1965"/>
        <end position="1981"/>
    </location>
</feature>
<accession>A0A8J9Z3X2</accession>
<dbReference type="InterPro" id="IPR052398">
    <property type="entry name" value="Ubiquitin_hydrolase_53/54"/>
</dbReference>
<feature type="compositionally biased region" description="Polar residues" evidence="4">
    <location>
        <begin position="950"/>
        <end position="959"/>
    </location>
</feature>
<evidence type="ECO:0000259" key="5">
    <source>
        <dbReference type="PROSITE" id="PS50235"/>
    </source>
</evidence>
<reference evidence="6" key="1">
    <citation type="submission" date="2022-01" db="EMBL/GenBank/DDBJ databases">
        <authorList>
            <person name="Braso-Vives M."/>
        </authorList>
    </citation>
    <scope>NUCLEOTIDE SEQUENCE</scope>
</reference>
<evidence type="ECO:0000256" key="3">
    <source>
        <dbReference type="ARBA" id="ARBA00022801"/>
    </source>
</evidence>
<feature type="compositionally biased region" description="Polar residues" evidence="4">
    <location>
        <begin position="1399"/>
        <end position="1408"/>
    </location>
</feature>
<dbReference type="PANTHER" id="PTHR22975:SF9">
    <property type="entry name" value="ECHINUS SPLICE FORM 3"/>
    <property type="match status" value="1"/>
</dbReference>
<feature type="compositionally biased region" description="Pro residues" evidence="4">
    <location>
        <begin position="1416"/>
        <end position="1426"/>
    </location>
</feature>
<dbReference type="FunFam" id="3.90.70.10:FF:000041">
    <property type="entry name" value="Inactive ubiquitin carboxyl-terminal hydrolase 53"/>
    <property type="match status" value="1"/>
</dbReference>
<feature type="compositionally biased region" description="Basic and acidic residues" evidence="4">
    <location>
        <begin position="430"/>
        <end position="440"/>
    </location>
</feature>
<comment type="similarity">
    <text evidence="1">Belongs to the peptidase C19 family.</text>
</comment>
<evidence type="ECO:0000256" key="1">
    <source>
        <dbReference type="ARBA" id="ARBA00009085"/>
    </source>
</evidence>
<feature type="compositionally biased region" description="Low complexity" evidence="4">
    <location>
        <begin position="1209"/>
        <end position="1235"/>
    </location>
</feature>
<feature type="compositionally biased region" description="Low complexity" evidence="4">
    <location>
        <begin position="2234"/>
        <end position="2248"/>
    </location>
</feature>
<feature type="compositionally biased region" description="Low complexity" evidence="4">
    <location>
        <begin position="876"/>
        <end position="885"/>
    </location>
</feature>
<feature type="region of interest" description="Disordered" evidence="4">
    <location>
        <begin position="1209"/>
        <end position="1453"/>
    </location>
</feature>
<feature type="region of interest" description="Disordered" evidence="4">
    <location>
        <begin position="2151"/>
        <end position="2176"/>
    </location>
</feature>
<dbReference type="PROSITE" id="PS50235">
    <property type="entry name" value="USP_3"/>
    <property type="match status" value="1"/>
</dbReference>